<gene>
    <name evidence="9" type="ORF">GCM10022406_01700</name>
</gene>
<evidence type="ECO:0000256" key="1">
    <source>
        <dbReference type="ARBA" id="ARBA00022741"/>
    </source>
</evidence>
<evidence type="ECO:0000256" key="5">
    <source>
        <dbReference type="PROSITE-ProRule" id="PRU00169"/>
    </source>
</evidence>
<dbReference type="Pfam" id="PF02954">
    <property type="entry name" value="HTH_8"/>
    <property type="match status" value="1"/>
</dbReference>
<dbReference type="EMBL" id="BAABDH010000003">
    <property type="protein sequence ID" value="GAA3918790.1"/>
    <property type="molecule type" value="Genomic_DNA"/>
</dbReference>
<keyword evidence="1" id="KW-0547">Nucleotide-binding</keyword>
<dbReference type="InterPro" id="IPR025943">
    <property type="entry name" value="Sigma_54_int_dom_ATP-bd_2"/>
</dbReference>
<evidence type="ECO:0000259" key="7">
    <source>
        <dbReference type="PROSITE" id="PS50045"/>
    </source>
</evidence>
<reference evidence="10" key="1">
    <citation type="journal article" date="2019" name="Int. J. Syst. Evol. Microbiol.">
        <title>The Global Catalogue of Microorganisms (GCM) 10K type strain sequencing project: providing services to taxonomists for standard genome sequencing and annotation.</title>
        <authorList>
            <consortium name="The Broad Institute Genomics Platform"/>
            <consortium name="The Broad Institute Genome Sequencing Center for Infectious Disease"/>
            <person name="Wu L."/>
            <person name="Ma J."/>
        </authorList>
    </citation>
    <scope>NUCLEOTIDE SEQUENCE [LARGE SCALE GENOMIC DNA]</scope>
    <source>
        <strain evidence="10">JCM 17214</strain>
    </source>
</reference>
<dbReference type="Gene3D" id="3.40.50.2300">
    <property type="match status" value="1"/>
</dbReference>
<evidence type="ECO:0000259" key="8">
    <source>
        <dbReference type="PROSITE" id="PS50110"/>
    </source>
</evidence>
<dbReference type="SMART" id="SM00382">
    <property type="entry name" value="AAA"/>
    <property type="match status" value="1"/>
</dbReference>
<dbReference type="InterPro" id="IPR011006">
    <property type="entry name" value="CheY-like_superfamily"/>
</dbReference>
<dbReference type="InterPro" id="IPR025662">
    <property type="entry name" value="Sigma_54_int_dom_ATP-bd_1"/>
</dbReference>
<dbReference type="InterPro" id="IPR027417">
    <property type="entry name" value="P-loop_NTPase"/>
</dbReference>
<accession>A0ABP7MAX4</accession>
<dbReference type="Pfam" id="PF00072">
    <property type="entry name" value="Response_reg"/>
    <property type="match status" value="1"/>
</dbReference>
<feature type="domain" description="Response regulatory" evidence="8">
    <location>
        <begin position="47"/>
        <end position="165"/>
    </location>
</feature>
<dbReference type="PROSITE" id="PS50045">
    <property type="entry name" value="SIGMA54_INTERACT_4"/>
    <property type="match status" value="1"/>
</dbReference>
<dbReference type="InterPro" id="IPR003593">
    <property type="entry name" value="AAA+_ATPase"/>
</dbReference>
<evidence type="ECO:0000256" key="3">
    <source>
        <dbReference type="ARBA" id="ARBA00023015"/>
    </source>
</evidence>
<evidence type="ECO:0000313" key="9">
    <source>
        <dbReference type="EMBL" id="GAA3918790.1"/>
    </source>
</evidence>
<keyword evidence="5" id="KW-0597">Phosphoprotein</keyword>
<dbReference type="InterPro" id="IPR002078">
    <property type="entry name" value="Sigma_54_int"/>
</dbReference>
<dbReference type="PRINTS" id="PR01590">
    <property type="entry name" value="HTHFIS"/>
</dbReference>
<dbReference type="InterPro" id="IPR058031">
    <property type="entry name" value="AAA_lid_NorR"/>
</dbReference>
<dbReference type="SUPFAM" id="SSF46689">
    <property type="entry name" value="Homeodomain-like"/>
    <property type="match status" value="1"/>
</dbReference>
<keyword evidence="3" id="KW-0805">Transcription regulation</keyword>
<evidence type="ECO:0000256" key="2">
    <source>
        <dbReference type="ARBA" id="ARBA00022840"/>
    </source>
</evidence>
<keyword evidence="10" id="KW-1185">Reference proteome</keyword>
<keyword evidence="4" id="KW-0804">Transcription</keyword>
<dbReference type="InterPro" id="IPR001789">
    <property type="entry name" value="Sig_transdc_resp-reg_receiver"/>
</dbReference>
<dbReference type="PROSITE" id="PS00675">
    <property type="entry name" value="SIGMA54_INTERACT_1"/>
    <property type="match status" value="1"/>
</dbReference>
<dbReference type="PANTHER" id="PTHR32071:SF57">
    <property type="entry name" value="C4-DICARBOXYLATE TRANSPORT TRANSCRIPTIONAL REGULATORY PROTEIN DCTD"/>
    <property type="match status" value="1"/>
</dbReference>
<dbReference type="SUPFAM" id="SSF52540">
    <property type="entry name" value="P-loop containing nucleoside triphosphate hydrolases"/>
    <property type="match status" value="1"/>
</dbReference>
<sequence>MPDFEGPTPDFNLRTPDSEGPTPEIKGRTPDFLPGIAVLRSNYLSSMILIVDDDLAIRTSLGLLLKQAGYATQAVATPEAALDAVRLATPQLVLMDMNYSLETSGQDGLQLLAQVKQLAPPVPVILITGWGSITLAVEGIKAGAAEFVTKPWNNDALLQTIRTILALHEPAAAAEAPRLSRRDLDRHYSFRDIVGEDAQLLHLLRSVGQVAATDASVLIEGESGTGKELIAEAVHQNSHRRQQPFVKVNLGGISSSLFESEMFGHRRGAFTDAKADRVGRFELANKGTIFLDEIGELDLSSQVKLLRVLQDRTYEVLGDSRARSLDIRVICATNRNLAELVQEGRFREDLFYRINLITVRLPALRERPDDIPLLVQHFVHHLRTTYHRPALKVGTRALHWLRELPLAGNIRELKNLVERAVLVSGKDELGPEDFQAQFQKAPTRPAAPGELPAVGSMTLDELEAQMIRKSMDFYAGNVSRVAKALGLSRGALYRRLEKYAIPFDAEKG</sequence>
<evidence type="ECO:0000256" key="6">
    <source>
        <dbReference type="SAM" id="MobiDB-lite"/>
    </source>
</evidence>
<feature type="domain" description="Sigma-54 factor interaction" evidence="7">
    <location>
        <begin position="193"/>
        <end position="422"/>
    </location>
</feature>
<feature type="region of interest" description="Disordered" evidence="6">
    <location>
        <begin position="1"/>
        <end position="29"/>
    </location>
</feature>
<protein>
    <submittedName>
        <fullName evidence="9">Sigma-54 dependent transcriptional regulator</fullName>
    </submittedName>
</protein>
<organism evidence="9 10">
    <name type="scientific">Hymenobacter algoricola</name>
    <dbReference type="NCBI Taxonomy" id="486267"/>
    <lineage>
        <taxon>Bacteria</taxon>
        <taxon>Pseudomonadati</taxon>
        <taxon>Bacteroidota</taxon>
        <taxon>Cytophagia</taxon>
        <taxon>Cytophagales</taxon>
        <taxon>Hymenobacteraceae</taxon>
        <taxon>Hymenobacter</taxon>
    </lineage>
</organism>
<dbReference type="Pfam" id="PF00158">
    <property type="entry name" value="Sigma54_activat"/>
    <property type="match status" value="1"/>
</dbReference>
<keyword evidence="2" id="KW-0067">ATP-binding</keyword>
<evidence type="ECO:0000256" key="4">
    <source>
        <dbReference type="ARBA" id="ARBA00023163"/>
    </source>
</evidence>
<dbReference type="Gene3D" id="3.40.50.300">
    <property type="entry name" value="P-loop containing nucleotide triphosphate hydrolases"/>
    <property type="match status" value="1"/>
</dbReference>
<dbReference type="PROSITE" id="PS50110">
    <property type="entry name" value="RESPONSE_REGULATORY"/>
    <property type="match status" value="1"/>
</dbReference>
<dbReference type="Pfam" id="PF25601">
    <property type="entry name" value="AAA_lid_14"/>
    <property type="match status" value="1"/>
</dbReference>
<dbReference type="Gene3D" id="1.10.8.60">
    <property type="match status" value="1"/>
</dbReference>
<dbReference type="PANTHER" id="PTHR32071">
    <property type="entry name" value="TRANSCRIPTIONAL REGULATORY PROTEIN"/>
    <property type="match status" value="1"/>
</dbReference>
<comment type="caution">
    <text evidence="9">The sequence shown here is derived from an EMBL/GenBank/DDBJ whole genome shotgun (WGS) entry which is preliminary data.</text>
</comment>
<evidence type="ECO:0000313" key="10">
    <source>
        <dbReference type="Proteomes" id="UP001499909"/>
    </source>
</evidence>
<dbReference type="CDD" id="cd00009">
    <property type="entry name" value="AAA"/>
    <property type="match status" value="1"/>
</dbReference>
<dbReference type="InterPro" id="IPR002197">
    <property type="entry name" value="HTH_Fis"/>
</dbReference>
<feature type="modified residue" description="4-aspartylphosphate" evidence="5">
    <location>
        <position position="96"/>
    </location>
</feature>
<dbReference type="PROSITE" id="PS00676">
    <property type="entry name" value="SIGMA54_INTERACT_2"/>
    <property type="match status" value="1"/>
</dbReference>
<dbReference type="Gene3D" id="1.10.10.60">
    <property type="entry name" value="Homeodomain-like"/>
    <property type="match status" value="1"/>
</dbReference>
<dbReference type="Proteomes" id="UP001499909">
    <property type="component" value="Unassembled WGS sequence"/>
</dbReference>
<dbReference type="SMART" id="SM00448">
    <property type="entry name" value="REC"/>
    <property type="match status" value="1"/>
</dbReference>
<dbReference type="SUPFAM" id="SSF52172">
    <property type="entry name" value="CheY-like"/>
    <property type="match status" value="1"/>
</dbReference>
<dbReference type="InterPro" id="IPR009057">
    <property type="entry name" value="Homeodomain-like_sf"/>
</dbReference>
<proteinExistence type="predicted"/>
<name>A0ABP7MAX4_9BACT</name>